<evidence type="ECO:0000256" key="1">
    <source>
        <dbReference type="SAM" id="SignalP"/>
    </source>
</evidence>
<evidence type="ECO:0000313" key="2">
    <source>
        <dbReference type="EMBL" id="KAE9003840.1"/>
    </source>
</evidence>
<dbReference type="AlphaFoldDB" id="A0A6A3K856"/>
<evidence type="ECO:0000313" key="4">
    <source>
        <dbReference type="EMBL" id="KAE9325262.1"/>
    </source>
</evidence>
<accession>A0A6A3K856</accession>
<keyword evidence="1" id="KW-0732">Signal</keyword>
<dbReference type="Proteomes" id="UP000435112">
    <property type="component" value="Unassembled WGS sequence"/>
</dbReference>
<reference evidence="5 7" key="1">
    <citation type="submission" date="2018-09" db="EMBL/GenBank/DDBJ databases">
        <title>Genomic investigation of the strawberry pathogen Phytophthora fragariae indicates pathogenicity is determined by transcriptional variation in three key races.</title>
        <authorList>
            <person name="Adams T.M."/>
            <person name="Armitage A.D."/>
            <person name="Sobczyk M.K."/>
            <person name="Bates H.J."/>
            <person name="Dunwell J.M."/>
            <person name="Nellist C.F."/>
            <person name="Harrison R.J."/>
        </authorList>
    </citation>
    <scope>NUCLEOTIDE SEQUENCE [LARGE SCALE GENOMIC DNA]</scope>
    <source>
        <strain evidence="3 5">SCRP249</strain>
        <strain evidence="2 7">SCRP324</strain>
        <strain evidence="4 6">SCRP333</strain>
    </source>
</reference>
<dbReference type="EMBL" id="QXFT01001213">
    <property type="protein sequence ID" value="KAE9325262.1"/>
    <property type="molecule type" value="Genomic_DNA"/>
</dbReference>
<evidence type="ECO:0000313" key="3">
    <source>
        <dbReference type="EMBL" id="KAE9007266.1"/>
    </source>
</evidence>
<dbReference type="Proteomes" id="UP000434957">
    <property type="component" value="Unassembled WGS sequence"/>
</dbReference>
<protein>
    <submittedName>
        <fullName evidence="2">Uncharacterized protein</fullName>
    </submittedName>
</protein>
<gene>
    <name evidence="3" type="ORF">PR001_g17010</name>
    <name evidence="2" type="ORF">PR002_g17220</name>
    <name evidence="4" type="ORF">PR003_g16532</name>
</gene>
<feature type="signal peptide" evidence="1">
    <location>
        <begin position="1"/>
        <end position="16"/>
    </location>
</feature>
<proteinExistence type="predicted"/>
<evidence type="ECO:0000313" key="7">
    <source>
        <dbReference type="Proteomes" id="UP000435112"/>
    </source>
</evidence>
<name>A0A6A3K856_9STRA</name>
<organism evidence="2 7">
    <name type="scientific">Phytophthora rubi</name>
    <dbReference type="NCBI Taxonomy" id="129364"/>
    <lineage>
        <taxon>Eukaryota</taxon>
        <taxon>Sar</taxon>
        <taxon>Stramenopiles</taxon>
        <taxon>Oomycota</taxon>
        <taxon>Peronosporomycetes</taxon>
        <taxon>Peronosporales</taxon>
        <taxon>Peronosporaceae</taxon>
        <taxon>Phytophthora</taxon>
    </lineage>
</organism>
<comment type="caution">
    <text evidence="2">The sequence shown here is derived from an EMBL/GenBank/DDBJ whole genome shotgun (WGS) entry which is preliminary data.</text>
</comment>
<sequence>MTLHVSVLVLSLKTYSTCPSSSSSSEVRATAWVLSYTMFAADVMRFVCSALMMSSDT</sequence>
<keyword evidence="6" id="KW-1185">Reference proteome</keyword>
<dbReference type="EMBL" id="QXFV01001383">
    <property type="protein sequence ID" value="KAE9007266.1"/>
    <property type="molecule type" value="Genomic_DNA"/>
</dbReference>
<evidence type="ECO:0000313" key="6">
    <source>
        <dbReference type="Proteomes" id="UP000434957"/>
    </source>
</evidence>
<dbReference type="EMBL" id="QXFU01001371">
    <property type="protein sequence ID" value="KAE9003840.1"/>
    <property type="molecule type" value="Genomic_DNA"/>
</dbReference>
<feature type="chain" id="PRO_5036164707" evidence="1">
    <location>
        <begin position="17"/>
        <end position="57"/>
    </location>
</feature>
<dbReference type="Proteomes" id="UP000429607">
    <property type="component" value="Unassembled WGS sequence"/>
</dbReference>
<evidence type="ECO:0000313" key="5">
    <source>
        <dbReference type="Proteomes" id="UP000429607"/>
    </source>
</evidence>